<feature type="transmembrane region" description="Helical" evidence="3">
    <location>
        <begin position="90"/>
        <end position="111"/>
    </location>
</feature>
<keyword evidence="5" id="KW-1185">Reference proteome</keyword>
<keyword evidence="3" id="KW-1133">Transmembrane helix</keyword>
<name>A0A6A1VP90_9ROSI</name>
<dbReference type="GO" id="GO:0098542">
    <property type="term" value="P:defense response to other organism"/>
    <property type="evidence" value="ECO:0007669"/>
    <property type="project" value="InterPro"/>
</dbReference>
<organism evidence="4 5">
    <name type="scientific">Morella rubra</name>
    <name type="common">Chinese bayberry</name>
    <dbReference type="NCBI Taxonomy" id="262757"/>
    <lineage>
        <taxon>Eukaryota</taxon>
        <taxon>Viridiplantae</taxon>
        <taxon>Streptophyta</taxon>
        <taxon>Embryophyta</taxon>
        <taxon>Tracheophyta</taxon>
        <taxon>Spermatophyta</taxon>
        <taxon>Magnoliopsida</taxon>
        <taxon>eudicotyledons</taxon>
        <taxon>Gunneridae</taxon>
        <taxon>Pentapetalae</taxon>
        <taxon>rosids</taxon>
        <taxon>fabids</taxon>
        <taxon>Fagales</taxon>
        <taxon>Myricaceae</taxon>
        <taxon>Morella</taxon>
    </lineage>
</organism>
<comment type="caution">
    <text evidence="4">The sequence shown here is derived from an EMBL/GenBank/DDBJ whole genome shotgun (WGS) entry which is preliminary data.</text>
</comment>
<keyword evidence="3" id="KW-0812">Transmembrane</keyword>
<dbReference type="PANTHER" id="PTHR31234:SF2">
    <property type="entry name" value="OS05G0199100 PROTEIN"/>
    <property type="match status" value="1"/>
</dbReference>
<dbReference type="EMBL" id="RXIC02000023">
    <property type="protein sequence ID" value="KAB1214701.1"/>
    <property type="molecule type" value="Genomic_DNA"/>
</dbReference>
<evidence type="ECO:0000313" key="5">
    <source>
        <dbReference type="Proteomes" id="UP000516437"/>
    </source>
</evidence>
<comment type="subcellular location">
    <subcellularLocation>
        <location evidence="1">Membrane</location>
    </subcellularLocation>
</comment>
<dbReference type="OrthoDB" id="903824at2759"/>
<evidence type="ECO:0008006" key="6">
    <source>
        <dbReference type="Google" id="ProtNLM"/>
    </source>
</evidence>
<gene>
    <name evidence="4" type="ORF">CJ030_MR5G003266</name>
</gene>
<evidence type="ECO:0000313" key="4">
    <source>
        <dbReference type="EMBL" id="KAB1214701.1"/>
    </source>
</evidence>
<proteinExistence type="predicted"/>
<reference evidence="4 5" key="1">
    <citation type="journal article" date="2019" name="Plant Biotechnol. J.">
        <title>The red bayberry genome and genetic basis of sex determination.</title>
        <authorList>
            <person name="Jia H.M."/>
            <person name="Jia H.J."/>
            <person name="Cai Q.L."/>
            <person name="Wang Y."/>
            <person name="Zhao H.B."/>
            <person name="Yang W.F."/>
            <person name="Wang G.Y."/>
            <person name="Li Y.H."/>
            <person name="Zhan D.L."/>
            <person name="Shen Y.T."/>
            <person name="Niu Q.F."/>
            <person name="Chang L."/>
            <person name="Qiu J."/>
            <person name="Zhao L."/>
            <person name="Xie H.B."/>
            <person name="Fu W.Y."/>
            <person name="Jin J."/>
            <person name="Li X.W."/>
            <person name="Jiao Y."/>
            <person name="Zhou C.C."/>
            <person name="Tu T."/>
            <person name="Chai C.Y."/>
            <person name="Gao J.L."/>
            <person name="Fan L.J."/>
            <person name="van de Weg E."/>
            <person name="Wang J.Y."/>
            <person name="Gao Z.S."/>
        </authorList>
    </citation>
    <scope>NUCLEOTIDE SEQUENCE [LARGE SCALE GENOMIC DNA]</scope>
    <source>
        <tissue evidence="4">Leaves</tissue>
    </source>
</reference>
<accession>A0A6A1VP90</accession>
<keyword evidence="2 3" id="KW-0472">Membrane</keyword>
<dbReference type="GO" id="GO:0005886">
    <property type="term" value="C:plasma membrane"/>
    <property type="evidence" value="ECO:0007669"/>
    <property type="project" value="TreeGrafter"/>
</dbReference>
<feature type="transmembrane region" description="Helical" evidence="3">
    <location>
        <begin position="131"/>
        <end position="149"/>
    </location>
</feature>
<dbReference type="Proteomes" id="UP000516437">
    <property type="component" value="Chromosome 5"/>
</dbReference>
<dbReference type="PANTHER" id="PTHR31234">
    <property type="entry name" value="LATE EMBRYOGENESIS ABUNDANT (LEA) HYDROXYPROLINE-RICH GLYCOPROTEIN FAMILY"/>
    <property type="match status" value="1"/>
</dbReference>
<sequence>MVRRPPTPSTPVRCSAHGVTTTLPLQFFSRPPFPRVLLHSFFASLKPGSGNKNNGTQRKGWKPWKEFDAIEEEGLLDDDVRNSRGLPRRFYFLAFVVGFFVLFSFFSLILWSASRPQKPTITVKSIQFDQFVSLAGADFSGVATAMVSMNSTLKLTFRNTATFFGLHVTSTSLSYSQLTVASGTIQKFYQSRKKSDNTF</sequence>
<dbReference type="InterPro" id="IPR044839">
    <property type="entry name" value="NDR1-like"/>
</dbReference>
<evidence type="ECO:0000256" key="2">
    <source>
        <dbReference type="ARBA" id="ARBA00023136"/>
    </source>
</evidence>
<evidence type="ECO:0000256" key="1">
    <source>
        <dbReference type="ARBA" id="ARBA00004370"/>
    </source>
</evidence>
<protein>
    <recommendedName>
        <fullName evidence="6">Late embryogenesis abundant protein LEA-2 subgroup domain-containing protein</fullName>
    </recommendedName>
</protein>
<evidence type="ECO:0000256" key="3">
    <source>
        <dbReference type="SAM" id="Phobius"/>
    </source>
</evidence>
<dbReference type="AlphaFoldDB" id="A0A6A1VP90"/>